<dbReference type="PANTHER" id="PTHR43197">
    <property type="entry name" value="UTP--GLUCOSE-1-PHOSPHATE URIDYLYLTRANSFERASE"/>
    <property type="match status" value="1"/>
</dbReference>
<comment type="caution">
    <text evidence="3">The sequence shown here is derived from an EMBL/GenBank/DDBJ whole genome shotgun (WGS) entry which is preliminary data.</text>
</comment>
<evidence type="ECO:0000256" key="1">
    <source>
        <dbReference type="ARBA" id="ARBA00022679"/>
    </source>
</evidence>
<name>A0A840NL27_9HYPH</name>
<dbReference type="Gene3D" id="3.90.550.10">
    <property type="entry name" value="Spore Coat Polysaccharide Biosynthesis Protein SpsA, Chain A"/>
    <property type="match status" value="1"/>
</dbReference>
<sequence length="74" mass="8468">MQSEIFNILSNQKRGADNEIQLTDAMERLSNEQDFFGFQLKGLTFDCGSKAGFIEANIAFFLARSDMRNHVLLY</sequence>
<dbReference type="Proteomes" id="UP000561417">
    <property type="component" value="Unassembled WGS sequence"/>
</dbReference>
<dbReference type="SUPFAM" id="SSF53448">
    <property type="entry name" value="Nucleotide-diphospho-sugar transferases"/>
    <property type="match status" value="1"/>
</dbReference>
<accession>A0A840NL27</accession>
<protein>
    <submittedName>
        <fullName evidence="3">UTP-glucose-1-phosphate uridylyltransferase</fullName>
    </submittedName>
</protein>
<evidence type="ECO:0000313" key="4">
    <source>
        <dbReference type="Proteomes" id="UP000561417"/>
    </source>
</evidence>
<dbReference type="InterPro" id="IPR029044">
    <property type="entry name" value="Nucleotide-diphossugar_trans"/>
</dbReference>
<reference evidence="3 4" key="1">
    <citation type="submission" date="2020-08" db="EMBL/GenBank/DDBJ databases">
        <title>Genomic Encyclopedia of Type Strains, Phase IV (KMG-IV): sequencing the most valuable type-strain genomes for metagenomic binning, comparative biology and taxonomic classification.</title>
        <authorList>
            <person name="Goeker M."/>
        </authorList>
    </citation>
    <scope>NUCLEOTIDE SEQUENCE [LARGE SCALE GENOMIC DNA]</scope>
    <source>
        <strain evidence="3 4">DSM 28538</strain>
    </source>
</reference>
<dbReference type="EMBL" id="JACHIM010000002">
    <property type="protein sequence ID" value="MBB5073336.1"/>
    <property type="molecule type" value="Genomic_DNA"/>
</dbReference>
<evidence type="ECO:0000256" key="2">
    <source>
        <dbReference type="ARBA" id="ARBA00022695"/>
    </source>
</evidence>
<keyword evidence="1 3" id="KW-0808">Transferase</keyword>
<organism evidence="3 4">
    <name type="scientific">Bartonella callosciuri</name>
    <dbReference type="NCBI Taxonomy" id="686223"/>
    <lineage>
        <taxon>Bacteria</taxon>
        <taxon>Pseudomonadati</taxon>
        <taxon>Pseudomonadota</taxon>
        <taxon>Alphaproteobacteria</taxon>
        <taxon>Hyphomicrobiales</taxon>
        <taxon>Bartonellaceae</taxon>
        <taxon>Bartonella</taxon>
    </lineage>
</organism>
<dbReference type="PANTHER" id="PTHR43197:SF1">
    <property type="entry name" value="UTP--GLUCOSE-1-PHOSPHATE URIDYLYLTRANSFERASE"/>
    <property type="match status" value="1"/>
</dbReference>
<dbReference type="GO" id="GO:0006011">
    <property type="term" value="P:UDP-alpha-D-glucose metabolic process"/>
    <property type="evidence" value="ECO:0007669"/>
    <property type="project" value="InterPro"/>
</dbReference>
<keyword evidence="4" id="KW-1185">Reference proteome</keyword>
<dbReference type="GO" id="GO:0003983">
    <property type="term" value="F:UTP:glucose-1-phosphate uridylyltransferase activity"/>
    <property type="evidence" value="ECO:0007669"/>
    <property type="project" value="InterPro"/>
</dbReference>
<evidence type="ECO:0000313" key="3">
    <source>
        <dbReference type="EMBL" id="MBB5073336.1"/>
    </source>
</evidence>
<dbReference type="AlphaFoldDB" id="A0A840NL27"/>
<gene>
    <name evidence="3" type="ORF">HNQ69_000457</name>
</gene>
<dbReference type="InterPro" id="IPR005771">
    <property type="entry name" value="GalU_uridylyltTrfase_bac/arc"/>
</dbReference>
<keyword evidence="2 3" id="KW-0548">Nucleotidyltransferase</keyword>
<proteinExistence type="predicted"/>